<reference evidence="2" key="1">
    <citation type="journal article" date="2015" name="Proc. Natl. Acad. Sci. U.S.A.">
        <title>Genome sequencing of adzuki bean (Vigna angularis) provides insight into high starch and low fat accumulation and domestication.</title>
        <authorList>
            <person name="Yang K."/>
            <person name="Tian Z."/>
            <person name="Chen C."/>
            <person name="Luo L."/>
            <person name="Zhao B."/>
            <person name="Wang Z."/>
            <person name="Yu L."/>
            <person name="Li Y."/>
            <person name="Sun Y."/>
            <person name="Li W."/>
            <person name="Chen Y."/>
            <person name="Li Y."/>
            <person name="Zhang Y."/>
            <person name="Ai D."/>
            <person name="Zhao J."/>
            <person name="Shang C."/>
            <person name="Ma Y."/>
            <person name="Wu B."/>
            <person name="Wang M."/>
            <person name="Gao L."/>
            <person name="Sun D."/>
            <person name="Zhang P."/>
            <person name="Guo F."/>
            <person name="Wang W."/>
            <person name="Li Y."/>
            <person name="Wang J."/>
            <person name="Varshney R.K."/>
            <person name="Wang J."/>
            <person name="Ling H.Q."/>
            <person name="Wan P."/>
        </authorList>
    </citation>
    <scope>NUCLEOTIDE SEQUENCE</scope>
    <source>
        <strain evidence="2">cv. Jingnong 6</strain>
    </source>
</reference>
<accession>A0A0L9TCB6</accession>
<evidence type="ECO:0000313" key="1">
    <source>
        <dbReference type="EMBL" id="KOM28183.1"/>
    </source>
</evidence>
<gene>
    <name evidence="1" type="ORF">LR48_Vigan511s000600</name>
</gene>
<evidence type="ECO:0000313" key="2">
    <source>
        <dbReference type="Proteomes" id="UP000053144"/>
    </source>
</evidence>
<dbReference type="Proteomes" id="UP000053144">
    <property type="component" value="Unassembled WGS sequence"/>
</dbReference>
<protein>
    <submittedName>
        <fullName evidence="1">Uncharacterized protein</fullName>
    </submittedName>
</protein>
<organism evidence="1 2">
    <name type="scientific">Phaseolus angularis</name>
    <name type="common">Azuki bean</name>
    <name type="synonym">Vigna angularis</name>
    <dbReference type="NCBI Taxonomy" id="3914"/>
    <lineage>
        <taxon>Eukaryota</taxon>
        <taxon>Viridiplantae</taxon>
        <taxon>Streptophyta</taxon>
        <taxon>Embryophyta</taxon>
        <taxon>Tracheophyta</taxon>
        <taxon>Spermatophyta</taxon>
        <taxon>Magnoliopsida</taxon>
        <taxon>eudicotyledons</taxon>
        <taxon>Gunneridae</taxon>
        <taxon>Pentapetalae</taxon>
        <taxon>rosids</taxon>
        <taxon>fabids</taxon>
        <taxon>Fabales</taxon>
        <taxon>Fabaceae</taxon>
        <taxon>Papilionoideae</taxon>
        <taxon>50 kb inversion clade</taxon>
        <taxon>NPAAA clade</taxon>
        <taxon>indigoferoid/millettioid clade</taxon>
        <taxon>Phaseoleae</taxon>
        <taxon>Vigna</taxon>
    </lineage>
</organism>
<dbReference type="Gramene" id="KOM28183">
    <property type="protein sequence ID" value="KOM28183"/>
    <property type="gene ID" value="LR48_Vigan511s000600"/>
</dbReference>
<sequence length="67" mass="8069">MEGPMVNSNHNKKKTNYSDFYNRRKSITIIKTIYLGIPTINLTILPNFDIKFHLGKQKDKMRYFRFK</sequence>
<dbReference type="EMBL" id="KQ258419">
    <property type="protein sequence ID" value="KOM28183.1"/>
    <property type="molecule type" value="Genomic_DNA"/>
</dbReference>
<proteinExistence type="predicted"/>
<name>A0A0L9TCB6_PHAAN</name>
<dbReference type="AlphaFoldDB" id="A0A0L9TCB6"/>